<name>R7T7M8_CAPTE</name>
<feature type="region of interest" description="Disordered" evidence="1">
    <location>
        <begin position="79"/>
        <end position="112"/>
    </location>
</feature>
<reference evidence="4" key="1">
    <citation type="submission" date="2012-12" db="EMBL/GenBank/DDBJ databases">
        <authorList>
            <person name="Hellsten U."/>
            <person name="Grimwood J."/>
            <person name="Chapman J.A."/>
            <person name="Shapiro H."/>
            <person name="Aerts A."/>
            <person name="Otillar R.P."/>
            <person name="Terry A.Y."/>
            <person name="Boore J.L."/>
            <person name="Simakov O."/>
            <person name="Marletaz F."/>
            <person name="Cho S.-J."/>
            <person name="Edsinger-Gonzales E."/>
            <person name="Havlak P."/>
            <person name="Kuo D.-H."/>
            <person name="Larsson T."/>
            <person name="Lv J."/>
            <person name="Arendt D."/>
            <person name="Savage R."/>
            <person name="Osoegawa K."/>
            <person name="de Jong P."/>
            <person name="Lindberg D.R."/>
            <person name="Seaver E.C."/>
            <person name="Weisblat D.A."/>
            <person name="Putnam N.H."/>
            <person name="Grigoriev I.V."/>
            <person name="Rokhsar D.S."/>
        </authorList>
    </citation>
    <scope>NUCLEOTIDE SEQUENCE</scope>
    <source>
        <strain evidence="4">I ESC-2004</strain>
    </source>
</reference>
<gene>
    <name evidence="2" type="ORF">CAPTEDRAFT_204222</name>
</gene>
<dbReference type="EMBL" id="KB312325">
    <property type="protein sequence ID" value="ELT87425.1"/>
    <property type="molecule type" value="Genomic_DNA"/>
</dbReference>
<dbReference type="Proteomes" id="UP000014760">
    <property type="component" value="Unassembled WGS sequence"/>
</dbReference>
<dbReference type="EMBL" id="AMQN01034245">
    <property type="status" value="NOT_ANNOTATED_CDS"/>
    <property type="molecule type" value="Genomic_DNA"/>
</dbReference>
<keyword evidence="4" id="KW-1185">Reference proteome</keyword>
<accession>R7T7M8</accession>
<dbReference type="EnsemblMetazoa" id="CapteT204222">
    <property type="protein sequence ID" value="CapteP204222"/>
    <property type="gene ID" value="CapteG204222"/>
</dbReference>
<sequence>MATSNRSFRPEMDWTMDADIPHRFKQWKRQVRNEVRLLMTGDSSKGVGYACTIVLVSAGEQGEDIIDQAGLFGERSDHIVKDEDPTTSGQGNLSAAVPSSSSSNWTSMWERE</sequence>
<dbReference type="HOGENOM" id="CLU_2148237_0_0_1"/>
<dbReference type="AlphaFoldDB" id="R7T7M8"/>
<evidence type="ECO:0000313" key="3">
    <source>
        <dbReference type="EnsemblMetazoa" id="CapteP204222"/>
    </source>
</evidence>
<proteinExistence type="predicted"/>
<protein>
    <submittedName>
        <fullName evidence="2 3">Uncharacterized protein</fullName>
    </submittedName>
</protein>
<evidence type="ECO:0000313" key="2">
    <source>
        <dbReference type="EMBL" id="ELT87425.1"/>
    </source>
</evidence>
<reference evidence="3" key="3">
    <citation type="submission" date="2015-06" db="UniProtKB">
        <authorList>
            <consortium name="EnsemblMetazoa"/>
        </authorList>
    </citation>
    <scope>IDENTIFICATION</scope>
</reference>
<organism evidence="2">
    <name type="scientific">Capitella teleta</name>
    <name type="common">Polychaete worm</name>
    <dbReference type="NCBI Taxonomy" id="283909"/>
    <lineage>
        <taxon>Eukaryota</taxon>
        <taxon>Metazoa</taxon>
        <taxon>Spiralia</taxon>
        <taxon>Lophotrochozoa</taxon>
        <taxon>Annelida</taxon>
        <taxon>Polychaeta</taxon>
        <taxon>Sedentaria</taxon>
        <taxon>Scolecida</taxon>
        <taxon>Capitellidae</taxon>
        <taxon>Capitella</taxon>
    </lineage>
</organism>
<evidence type="ECO:0000256" key="1">
    <source>
        <dbReference type="SAM" id="MobiDB-lite"/>
    </source>
</evidence>
<evidence type="ECO:0000313" key="4">
    <source>
        <dbReference type="Proteomes" id="UP000014760"/>
    </source>
</evidence>
<reference evidence="2 4" key="2">
    <citation type="journal article" date="2013" name="Nature">
        <title>Insights into bilaterian evolution from three spiralian genomes.</title>
        <authorList>
            <person name="Simakov O."/>
            <person name="Marletaz F."/>
            <person name="Cho S.J."/>
            <person name="Edsinger-Gonzales E."/>
            <person name="Havlak P."/>
            <person name="Hellsten U."/>
            <person name="Kuo D.H."/>
            <person name="Larsson T."/>
            <person name="Lv J."/>
            <person name="Arendt D."/>
            <person name="Savage R."/>
            <person name="Osoegawa K."/>
            <person name="de Jong P."/>
            <person name="Grimwood J."/>
            <person name="Chapman J.A."/>
            <person name="Shapiro H."/>
            <person name="Aerts A."/>
            <person name="Otillar R.P."/>
            <person name="Terry A.Y."/>
            <person name="Boore J.L."/>
            <person name="Grigoriev I.V."/>
            <person name="Lindberg D.R."/>
            <person name="Seaver E.C."/>
            <person name="Weisblat D.A."/>
            <person name="Putnam N.H."/>
            <person name="Rokhsar D.S."/>
        </authorList>
    </citation>
    <scope>NUCLEOTIDE SEQUENCE</scope>
    <source>
        <strain evidence="2 4">I ESC-2004</strain>
    </source>
</reference>